<accession>A0ACC1SD22</accession>
<keyword evidence="2" id="KW-1185">Reference proteome</keyword>
<dbReference type="EMBL" id="JANHOG010001433">
    <property type="protein sequence ID" value="KAJ3537141.1"/>
    <property type="molecule type" value="Genomic_DNA"/>
</dbReference>
<dbReference type="Proteomes" id="UP001148662">
    <property type="component" value="Unassembled WGS sequence"/>
</dbReference>
<sequence>MPTEIVYNPKEHTAESSSHHNEGPSSPARSTDTPSPTQSTIPGTAHDDVQPNTPSSPLSPSSQANIVDDDVRSNAPEPEVRPIPVPDYADDDVWSVGGRSPSSPMSPVPDRFEEDAEDDKENRHEATVADRMEDQDDKENRNKTMAGDTIKGQINEEDESKYVTSLSSVAARTYEDGGRQVARSLVIRIPPKVHGIDTSNGDANDDQMVRPTWIDKGKGVDRRSYDLRAPSYKFPPIAKCDEHEETPELTREQSVASTSSTYLASPEQLGRSCDPGCSQKASSSGIHINTPNEDSSENRVAPAPLSNSTAAPLSTSNTGDMEMLLNYMGTKLGLSREDSIDLTSDALLPSKQGSECTSIQPTFAHPPASQTLPRFTPGNFTFATPRASEQLPRFALPSSASTFQLPTRGRPHRRGNAFNKRPQPTPVQSTFGSPPASERSPPYTPLHSVPNNSIFAAPLPSQEPSQCMPPNLTPAHPAFAIPPAPPKPPQYPPSNFTSAHPPFAIPPASPNAPPYTPPYLTPANSTCAVASISQEPPPYTPLSFKPAHSTFALPPASYKPPQYTLTDSTMFVLPDVPCAAPCELSPQFRDPASKTSCVDLLVAIPSFTFGIHDCEKEKTDGYPPDDPMDVDPPVCVDDDAMDVDPPADETISASMSASTDALDLSCNESLGRGANNVVGIEGRQYMHPEASTSCTSYTLPKDPPTAAQWNACPSSLDHLRPDVENNTDKNALFNQHSDGNASFYKALCNFRRKKPAEMPLKVSVVSCPMPPTSSANAKSSHLCMRHDKRASRHARSIRISPYRLRALKVSVVPCPMAPTTSASAKRSHLCVRHDKQASRHTRSIRTSPYGVEGVEKRTLNRWRAGTRNLDDLFTADRPALTALTVRRNEAALLETREAYEHRSLATENLAVFFCRTQGGQDWSVLPQWLLVGTFACVTLSELEGRCGLPAVHLACARGYSACLRSLKAAYVPLTRLLSACLARPRTVPVSLARRVPEIRQWERTFDVSARAGDTSRSWKRHHEEEVALQYARRSAQEAKIVGPKKNHVTEWVSRCPGPSLAQMSPMAPFAYPSSTSACVPIVSSPLAPRANASPHTRIVPKKSKLGLLVSEPKPSTTKQCLCVAAGVGNSSDFEIDVAPQETPDLGKIVNREESEVAQWVERDAVGFRRTQRAHDDPARTEGEGESEEALGQLAPRTQERREPELEVMEHWMGP</sequence>
<reference evidence="1" key="1">
    <citation type="submission" date="2022-07" db="EMBL/GenBank/DDBJ databases">
        <title>Genome Sequence of Phlebia brevispora.</title>
        <authorList>
            <person name="Buettner E."/>
        </authorList>
    </citation>
    <scope>NUCLEOTIDE SEQUENCE</scope>
    <source>
        <strain evidence="1">MPL23</strain>
    </source>
</reference>
<proteinExistence type="predicted"/>
<comment type="caution">
    <text evidence="1">The sequence shown here is derived from an EMBL/GenBank/DDBJ whole genome shotgun (WGS) entry which is preliminary data.</text>
</comment>
<name>A0ACC1SD22_9APHY</name>
<organism evidence="1 2">
    <name type="scientific">Phlebia brevispora</name>
    <dbReference type="NCBI Taxonomy" id="194682"/>
    <lineage>
        <taxon>Eukaryota</taxon>
        <taxon>Fungi</taxon>
        <taxon>Dikarya</taxon>
        <taxon>Basidiomycota</taxon>
        <taxon>Agaricomycotina</taxon>
        <taxon>Agaricomycetes</taxon>
        <taxon>Polyporales</taxon>
        <taxon>Meruliaceae</taxon>
        <taxon>Phlebia</taxon>
    </lineage>
</organism>
<gene>
    <name evidence="1" type="ORF">NM688_g6732</name>
</gene>
<evidence type="ECO:0000313" key="1">
    <source>
        <dbReference type="EMBL" id="KAJ3537141.1"/>
    </source>
</evidence>
<evidence type="ECO:0000313" key="2">
    <source>
        <dbReference type="Proteomes" id="UP001148662"/>
    </source>
</evidence>
<protein>
    <submittedName>
        <fullName evidence="1">Uncharacterized protein</fullName>
    </submittedName>
</protein>